<name>A0A854QFJ4_CRYNE</name>
<dbReference type="Pfam" id="PF00083">
    <property type="entry name" value="Sugar_tr"/>
    <property type="match status" value="1"/>
</dbReference>
<feature type="transmembrane region" description="Helical" evidence="6">
    <location>
        <begin position="229"/>
        <end position="247"/>
    </location>
</feature>
<sequence>MLKTIAGEMNGIVIDESSEVNYRGISPKQMYGQFRGEPIYTGEADVHFLNLTVGQTLSEKGKVEIKAEYAEFAAPLWKQFTIVVWYVWQQHWRTRSYIWVKAAFCIGFSGTSQQGLQNQLFTVFMPFTIFGQLVQQMLPNFLTQRSLYEVRERPSKTYSWKVFIMSNVIAEIPWSTSIYYPIGYYRNAIPTDSVHLRVDLMFLYIEMFMLFTSTFAIMIVAGIDTAETAGNIANLLFLMCHIFWGVLATKESFPPFWIFRYRISPFTYLAEGMLSVAIANTNIVCANNELLSFNPSSAQTCGQYMSNYIAAAGGYLINEDATTGCSFYTMSDTNAFLAQFDNYSHKGGADMHSHFQMERLRSSLDLCTLQLNWWMFHPPLIIDITSGASYLDCFKGVNFRRTEIVCMLWATQNLAGNTFSNYFTYFFEQVGLSGQIPYDSAMGQYAINMHVASLVTDALMLVWTVFYQCSVETLAFSLVAEMSTRRLEIKTVALGRAAYNIAAIISNVLTPYMINPTAWNWGNYTGFFWGGSCFLVLVYAYFRVSELSDRTFAELDILFE</sequence>
<dbReference type="GO" id="GO:0140359">
    <property type="term" value="F:ABC-type transporter activity"/>
    <property type="evidence" value="ECO:0007669"/>
    <property type="project" value="InterPro"/>
</dbReference>
<feature type="transmembrane region" description="Helical" evidence="6">
    <location>
        <begin position="158"/>
        <end position="180"/>
    </location>
</feature>
<evidence type="ECO:0000256" key="2">
    <source>
        <dbReference type="ARBA" id="ARBA00022448"/>
    </source>
</evidence>
<evidence type="ECO:0000256" key="5">
    <source>
        <dbReference type="ARBA" id="ARBA00023136"/>
    </source>
</evidence>
<organism evidence="8 9">
    <name type="scientific">Cryptococcus neoformans Tu259-1</name>
    <dbReference type="NCBI Taxonomy" id="1230072"/>
    <lineage>
        <taxon>Eukaryota</taxon>
        <taxon>Fungi</taxon>
        <taxon>Dikarya</taxon>
        <taxon>Basidiomycota</taxon>
        <taxon>Agaricomycotina</taxon>
        <taxon>Tremellomycetes</taxon>
        <taxon>Tremellales</taxon>
        <taxon>Cryptococcaceae</taxon>
        <taxon>Cryptococcus</taxon>
        <taxon>Cryptococcus neoformans species complex</taxon>
    </lineage>
</organism>
<evidence type="ECO:0000256" key="3">
    <source>
        <dbReference type="ARBA" id="ARBA00022692"/>
    </source>
</evidence>
<dbReference type="EMBL" id="AMKT01000028">
    <property type="protein sequence ID" value="OXG24937.1"/>
    <property type="molecule type" value="Genomic_DNA"/>
</dbReference>
<evidence type="ECO:0000313" key="8">
    <source>
        <dbReference type="EMBL" id="OXG24937.1"/>
    </source>
</evidence>
<keyword evidence="3 6" id="KW-0812">Transmembrane</keyword>
<dbReference type="GO" id="GO:0016020">
    <property type="term" value="C:membrane"/>
    <property type="evidence" value="ECO:0007669"/>
    <property type="project" value="UniProtKB-SubCell"/>
</dbReference>
<keyword evidence="5 6" id="KW-0472">Membrane</keyword>
<proteinExistence type="predicted"/>
<reference evidence="8 9" key="1">
    <citation type="submission" date="2017-06" db="EMBL/GenBank/DDBJ databases">
        <title>Global population genomics of the pathogenic fungus Cryptococcus neoformans var. grubii.</title>
        <authorList>
            <person name="Cuomo C."/>
            <person name="Litvintseva A."/>
            <person name="Chen Y."/>
            <person name="Young S."/>
            <person name="Zeng Q."/>
            <person name="Chapman S."/>
            <person name="Gujja S."/>
            <person name="Saif S."/>
            <person name="Birren B."/>
        </authorList>
    </citation>
    <scope>NUCLEOTIDE SEQUENCE [LARGE SCALE GENOMIC DNA]</scope>
    <source>
        <strain evidence="8 9">Tu259-1</strain>
    </source>
</reference>
<dbReference type="PANTHER" id="PTHR19241">
    <property type="entry name" value="ATP-BINDING CASSETTE TRANSPORTER"/>
    <property type="match status" value="1"/>
</dbReference>
<dbReference type="GO" id="GO:0005524">
    <property type="term" value="F:ATP binding"/>
    <property type="evidence" value="ECO:0007669"/>
    <property type="project" value="UniProtKB-KW"/>
</dbReference>
<dbReference type="Proteomes" id="UP000199727">
    <property type="component" value="Unassembled WGS sequence"/>
</dbReference>
<dbReference type="InterPro" id="IPR013525">
    <property type="entry name" value="ABC2_TM"/>
</dbReference>
<feature type="transmembrane region" description="Helical" evidence="6">
    <location>
        <begin position="526"/>
        <end position="542"/>
    </location>
</feature>
<evidence type="ECO:0000256" key="4">
    <source>
        <dbReference type="ARBA" id="ARBA00022989"/>
    </source>
</evidence>
<gene>
    <name evidence="8" type="ORF">C361_01937</name>
</gene>
<evidence type="ECO:0000313" key="9">
    <source>
        <dbReference type="Proteomes" id="UP000199727"/>
    </source>
</evidence>
<keyword evidence="2" id="KW-0813">Transport</keyword>
<keyword evidence="8" id="KW-0067">ATP-binding</keyword>
<feature type="transmembrane region" description="Helical" evidence="6">
    <location>
        <begin position="493"/>
        <end position="514"/>
    </location>
</feature>
<evidence type="ECO:0000259" key="7">
    <source>
        <dbReference type="Pfam" id="PF01061"/>
    </source>
</evidence>
<accession>A0A854QFJ4</accession>
<keyword evidence="4 6" id="KW-1133">Transmembrane helix</keyword>
<keyword evidence="8" id="KW-0547">Nucleotide-binding</keyword>
<dbReference type="Pfam" id="PF01061">
    <property type="entry name" value="ABC2_membrane"/>
    <property type="match status" value="1"/>
</dbReference>
<feature type="domain" description="ABC-2 type transporter transmembrane" evidence="7">
    <location>
        <begin position="79"/>
        <end position="276"/>
    </location>
</feature>
<dbReference type="Gene3D" id="1.20.1250.20">
    <property type="entry name" value="MFS general substrate transporter like domains"/>
    <property type="match status" value="1"/>
</dbReference>
<dbReference type="InterPro" id="IPR036259">
    <property type="entry name" value="MFS_trans_sf"/>
</dbReference>
<comment type="subcellular location">
    <subcellularLocation>
        <location evidence="1">Membrane</location>
        <topology evidence="1">Multi-pass membrane protein</topology>
    </subcellularLocation>
</comment>
<evidence type="ECO:0000256" key="6">
    <source>
        <dbReference type="SAM" id="Phobius"/>
    </source>
</evidence>
<comment type="caution">
    <text evidence="8">The sequence shown here is derived from an EMBL/GenBank/DDBJ whole genome shotgun (WGS) entry which is preliminary data.</text>
</comment>
<evidence type="ECO:0000256" key="1">
    <source>
        <dbReference type="ARBA" id="ARBA00004141"/>
    </source>
</evidence>
<feature type="transmembrane region" description="Helical" evidence="6">
    <location>
        <begin position="201"/>
        <end position="223"/>
    </location>
</feature>
<protein>
    <submittedName>
        <fullName evidence="8">ATP-binding cassette, subfamily G (WHITE), member 2, PDR</fullName>
    </submittedName>
</protein>
<dbReference type="InterPro" id="IPR005828">
    <property type="entry name" value="MFS_sugar_transport-like"/>
</dbReference>
<dbReference type="AlphaFoldDB" id="A0A854QFJ4"/>